<comment type="caution">
    <text evidence="2">The sequence shown here is derived from an EMBL/GenBank/DDBJ whole genome shotgun (WGS) entry which is preliminary data.</text>
</comment>
<proteinExistence type="predicted"/>
<reference evidence="2 3" key="1">
    <citation type="submission" date="2020-07" db="EMBL/GenBank/DDBJ databases">
        <title>Sequencing the genomes of 1000 actinobacteria strains.</title>
        <authorList>
            <person name="Klenk H.-P."/>
        </authorList>
    </citation>
    <scope>NUCLEOTIDE SEQUENCE [LARGE SCALE GENOMIC DNA]</scope>
    <source>
        <strain evidence="2 3">DSM 29531</strain>
    </source>
</reference>
<dbReference type="NCBIfam" id="NF041366">
    <property type="entry name" value="GntA_guanitoxin"/>
    <property type="match status" value="1"/>
</dbReference>
<evidence type="ECO:0000256" key="1">
    <source>
        <dbReference type="SAM" id="MobiDB-lite"/>
    </source>
</evidence>
<dbReference type="Pfam" id="PF08892">
    <property type="entry name" value="YqcI_YcgG"/>
    <property type="match status" value="1"/>
</dbReference>
<dbReference type="EMBL" id="JACCFW010000001">
    <property type="protein sequence ID" value="NYJ76280.1"/>
    <property type="molecule type" value="Genomic_DNA"/>
</dbReference>
<sequence length="236" mass="26081">MKSLSTLLGSSARRDLESGPDDGVVRALTEMVTHPEYPCLGARSVFRRDTASVVVLDEMEHADDLATLADALRTFAARTKDATNFVSLIAAFRSPVVTSEAQFEELLWGVLQTLHDGDDQPWTEGVSDDPAQPHFAFSHAGTAFFIVGLHPAASRIARRAPLPMLVFNLHAQFERLREEGGFDRMRTAIRTRDTRLQGGVNPMAEDHGDSSEARQYSGRAVDDDWKPPFEAREDDA</sequence>
<dbReference type="InterPro" id="IPR014988">
    <property type="entry name" value="Uncharacterised_YqcI/YcgG"/>
</dbReference>
<name>A0A853DNV4_9MICO</name>
<feature type="compositionally biased region" description="Basic and acidic residues" evidence="1">
    <location>
        <begin position="220"/>
        <end position="236"/>
    </location>
</feature>
<dbReference type="PANTHER" id="PTHR40045:SF1">
    <property type="entry name" value="YQCI_YCGG FAMILY PROTEIN"/>
    <property type="match status" value="1"/>
</dbReference>
<feature type="region of interest" description="Disordered" evidence="1">
    <location>
        <begin position="1"/>
        <end position="21"/>
    </location>
</feature>
<dbReference type="RefSeq" id="WP_179483354.1">
    <property type="nucleotide sequence ID" value="NZ_JACCFW010000001.1"/>
</dbReference>
<gene>
    <name evidence="2" type="ORF">HNR15_003243</name>
</gene>
<evidence type="ECO:0000313" key="2">
    <source>
        <dbReference type="EMBL" id="NYJ76280.1"/>
    </source>
</evidence>
<accession>A0A853DNV4</accession>
<organism evidence="2 3">
    <name type="scientific">Allobranchiibius huperziae</name>
    <dbReference type="NCBI Taxonomy" id="1874116"/>
    <lineage>
        <taxon>Bacteria</taxon>
        <taxon>Bacillati</taxon>
        <taxon>Actinomycetota</taxon>
        <taxon>Actinomycetes</taxon>
        <taxon>Micrococcales</taxon>
        <taxon>Dermacoccaceae</taxon>
        <taxon>Allobranchiibius</taxon>
    </lineage>
</organism>
<dbReference type="PANTHER" id="PTHR40045">
    <property type="entry name" value="YCGG FAMILY PROTEIN"/>
    <property type="match status" value="1"/>
</dbReference>
<dbReference type="Proteomes" id="UP000571817">
    <property type="component" value="Unassembled WGS sequence"/>
</dbReference>
<dbReference type="AlphaFoldDB" id="A0A853DNV4"/>
<evidence type="ECO:0008006" key="4">
    <source>
        <dbReference type="Google" id="ProtNLM"/>
    </source>
</evidence>
<evidence type="ECO:0000313" key="3">
    <source>
        <dbReference type="Proteomes" id="UP000571817"/>
    </source>
</evidence>
<keyword evidence="3" id="KW-1185">Reference proteome</keyword>
<protein>
    <recommendedName>
        <fullName evidence="4">YqcI/YcgG family protein</fullName>
    </recommendedName>
</protein>
<feature type="region of interest" description="Disordered" evidence="1">
    <location>
        <begin position="193"/>
        <end position="236"/>
    </location>
</feature>